<evidence type="ECO:0000313" key="2">
    <source>
        <dbReference type="EMBL" id="QHN43332.1"/>
    </source>
</evidence>
<dbReference type="Proteomes" id="UP001059824">
    <property type="component" value="Chromosome"/>
</dbReference>
<dbReference type="EMBL" id="CP045921">
    <property type="protein sequence ID" value="QHN43332.1"/>
    <property type="molecule type" value="Genomic_DNA"/>
</dbReference>
<proteinExistence type="predicted"/>
<dbReference type="AlphaFoldDB" id="A0A857MP11"/>
<dbReference type="RefSeq" id="WP_260763403.1">
    <property type="nucleotide sequence ID" value="NZ_CP045921.1"/>
</dbReference>
<keyword evidence="3" id="KW-1185">Reference proteome</keyword>
<reference evidence="2" key="1">
    <citation type="journal article" date="2021" name="Nat. Microbiol.">
        <title>Cocultivation of an ultrasmall environmental parasitic bacterium with lytic ability against bacteria associated with wastewater foams.</title>
        <authorList>
            <person name="Batinovic S."/>
            <person name="Rose J.J.A."/>
            <person name="Ratcliffe J."/>
            <person name="Seviour R.J."/>
            <person name="Petrovski S."/>
        </authorList>
    </citation>
    <scope>NUCLEOTIDE SEQUENCE</scope>
    <source>
        <strain evidence="2">JR1</strain>
    </source>
</reference>
<dbReference type="Pfam" id="PF04230">
    <property type="entry name" value="PS_pyruv_trans"/>
    <property type="match status" value="1"/>
</dbReference>
<evidence type="ECO:0000313" key="3">
    <source>
        <dbReference type="Proteomes" id="UP001059824"/>
    </source>
</evidence>
<name>A0A857MP11_9BACT</name>
<organism evidence="2 3">
    <name type="scientific">Candidatus Mycosynbacter amalyticus</name>
    <dbReference type="NCBI Taxonomy" id="2665156"/>
    <lineage>
        <taxon>Bacteria</taxon>
        <taxon>Candidatus Saccharimonadota</taxon>
        <taxon>Candidatus Saccharimonadota incertae sedis</taxon>
        <taxon>Candidatus Mycosynbacter</taxon>
    </lineage>
</organism>
<gene>
    <name evidence="2" type="ORF">GII36_05800</name>
</gene>
<sequence length="398" mass="46246">MRYISELLTRVGRRLDRRHYSHADGAILTLTGYFNYGNVIQRYALQQFLVQHGHKFVSYVDTHSAPHDHYRITRRSRLKTPARAIKRFLRSQRPYWYVPSLYDIHPESHRIGHIIEFVNDNIWIKPFDPKDTFGHYVVGSDQVWRNWWNNSETLGYYFLDFLEGREVNRVAYAASFGMEQIGDAMTPDDIEYVRPHIQLFDSLSVREETGVDIVFDTWGRDDVVNTVDPTLLLSRNDYSTLIDKSAASDEQVQPVFTYIIDQTTKEKAFISRMKRYYGVAKATEIRTHGGAENDTLPPMELWLKGFRDSDLVVTNSYHGLLFSVINNTNFIVVGRTHGGLSRLHSFLSEYGLESRFVDETALDAFDPSSLDTIDWTHINSQLDKRRTQSGDWLLQSLN</sequence>
<evidence type="ECO:0000259" key="1">
    <source>
        <dbReference type="Pfam" id="PF04230"/>
    </source>
</evidence>
<feature type="domain" description="Polysaccharide pyruvyl transferase" evidence="1">
    <location>
        <begin position="35"/>
        <end position="335"/>
    </location>
</feature>
<accession>A0A857MP11</accession>
<dbReference type="KEGG" id="mama:GII36_05800"/>
<protein>
    <recommendedName>
        <fullName evidence="1">Polysaccharide pyruvyl transferase domain-containing protein</fullName>
    </recommendedName>
</protein>
<dbReference type="InterPro" id="IPR007345">
    <property type="entry name" value="Polysacch_pyruvyl_Trfase"/>
</dbReference>